<dbReference type="Proteomes" id="UP001590950">
    <property type="component" value="Unassembled WGS sequence"/>
</dbReference>
<organism evidence="1 2">
    <name type="scientific">Stereocaulon virgatum</name>
    <dbReference type="NCBI Taxonomy" id="373712"/>
    <lineage>
        <taxon>Eukaryota</taxon>
        <taxon>Fungi</taxon>
        <taxon>Dikarya</taxon>
        <taxon>Ascomycota</taxon>
        <taxon>Pezizomycotina</taxon>
        <taxon>Lecanoromycetes</taxon>
        <taxon>OSLEUM clade</taxon>
        <taxon>Lecanoromycetidae</taxon>
        <taxon>Lecanorales</taxon>
        <taxon>Lecanorineae</taxon>
        <taxon>Stereocaulaceae</taxon>
        <taxon>Stereocaulon</taxon>
    </lineage>
</organism>
<accession>A0ABR4AIF5</accession>
<keyword evidence="2" id="KW-1185">Reference proteome</keyword>
<proteinExistence type="predicted"/>
<gene>
    <name evidence="1" type="ORF">N7G274_002303</name>
</gene>
<name>A0ABR4AIF5_9LECA</name>
<sequence length="165" mass="18921">MSVSSWERRVLQGNRMSWSSTATTGQSQVSACRILGRLASQSDRRPKISIVPRSQFQSSLIGIKYFSFVQPLIIINYPGIQKFRFRFRSKIRFRVFRAVDFMPPERESFQKAPRSFSKAFPAPSVRQANWPPKITCIFNGIGDIDSNTTSYLSTLLLFWRLSLSG</sequence>
<evidence type="ECO:0000313" key="1">
    <source>
        <dbReference type="EMBL" id="KAL2045220.1"/>
    </source>
</evidence>
<dbReference type="EMBL" id="JBEFKJ010000007">
    <property type="protein sequence ID" value="KAL2045220.1"/>
    <property type="molecule type" value="Genomic_DNA"/>
</dbReference>
<evidence type="ECO:0000313" key="2">
    <source>
        <dbReference type="Proteomes" id="UP001590950"/>
    </source>
</evidence>
<comment type="caution">
    <text evidence="1">The sequence shown here is derived from an EMBL/GenBank/DDBJ whole genome shotgun (WGS) entry which is preliminary data.</text>
</comment>
<reference evidence="1 2" key="1">
    <citation type="submission" date="2024-09" db="EMBL/GenBank/DDBJ databases">
        <title>Rethinking Asexuality: The Enigmatic Case of Functional Sexual Genes in Lepraria (Stereocaulaceae).</title>
        <authorList>
            <person name="Doellman M."/>
            <person name="Sun Y."/>
            <person name="Barcenas-Pena A."/>
            <person name="Lumbsch H.T."/>
            <person name="Grewe F."/>
        </authorList>
    </citation>
    <scope>NUCLEOTIDE SEQUENCE [LARGE SCALE GENOMIC DNA]</scope>
    <source>
        <strain evidence="1 2">Mercado 3170</strain>
    </source>
</reference>
<protein>
    <submittedName>
        <fullName evidence="1">Uncharacterized protein</fullName>
    </submittedName>
</protein>